<keyword evidence="4 7" id="KW-0812">Transmembrane</keyword>
<dbReference type="InterPro" id="IPR018584">
    <property type="entry name" value="GT87"/>
</dbReference>
<name>A0A1H8I6B4_9EURY</name>
<feature type="transmembrane region" description="Helical" evidence="7">
    <location>
        <begin position="135"/>
        <end position="159"/>
    </location>
</feature>
<evidence type="ECO:0000256" key="5">
    <source>
        <dbReference type="ARBA" id="ARBA00022989"/>
    </source>
</evidence>
<evidence type="ECO:0000256" key="1">
    <source>
        <dbReference type="ARBA" id="ARBA00004651"/>
    </source>
</evidence>
<feature type="transmembrane region" description="Helical" evidence="7">
    <location>
        <begin position="306"/>
        <end position="330"/>
    </location>
</feature>
<evidence type="ECO:0000256" key="2">
    <source>
        <dbReference type="ARBA" id="ARBA00022475"/>
    </source>
</evidence>
<keyword evidence="5 7" id="KW-1133">Transmembrane helix</keyword>
<dbReference type="Proteomes" id="UP000198775">
    <property type="component" value="Unassembled WGS sequence"/>
</dbReference>
<evidence type="ECO:0000256" key="4">
    <source>
        <dbReference type="ARBA" id="ARBA00022692"/>
    </source>
</evidence>
<accession>A0A1H8I6B4</accession>
<evidence type="ECO:0000313" key="8">
    <source>
        <dbReference type="EMBL" id="SEN63854.1"/>
    </source>
</evidence>
<evidence type="ECO:0000256" key="7">
    <source>
        <dbReference type="SAM" id="Phobius"/>
    </source>
</evidence>
<dbReference type="AlphaFoldDB" id="A0A1H8I6B4"/>
<comment type="subcellular location">
    <subcellularLocation>
        <location evidence="1">Cell membrane</location>
        <topology evidence="1">Multi-pass membrane protein</topology>
    </subcellularLocation>
</comment>
<keyword evidence="6 7" id="KW-0472">Membrane</keyword>
<reference evidence="9" key="1">
    <citation type="submission" date="2016-10" db="EMBL/GenBank/DDBJ databases">
        <authorList>
            <person name="Varghese N."/>
            <person name="Submissions S."/>
        </authorList>
    </citation>
    <scope>NUCLEOTIDE SEQUENCE [LARGE SCALE GENOMIC DNA]</scope>
    <source>
        <strain evidence="9">IBRC-M 10043</strain>
    </source>
</reference>
<keyword evidence="2" id="KW-1003">Cell membrane</keyword>
<dbReference type="GO" id="GO:0016758">
    <property type="term" value="F:hexosyltransferase activity"/>
    <property type="evidence" value="ECO:0007669"/>
    <property type="project" value="InterPro"/>
</dbReference>
<protein>
    <recommendedName>
        <fullName evidence="10">DUF2029 domain-containing protein</fullName>
    </recommendedName>
</protein>
<evidence type="ECO:0000313" key="9">
    <source>
        <dbReference type="Proteomes" id="UP000198775"/>
    </source>
</evidence>
<evidence type="ECO:0000256" key="6">
    <source>
        <dbReference type="ARBA" id="ARBA00023136"/>
    </source>
</evidence>
<feature type="transmembrane region" description="Helical" evidence="7">
    <location>
        <begin position="387"/>
        <end position="407"/>
    </location>
</feature>
<keyword evidence="9" id="KW-1185">Reference proteome</keyword>
<sequence>MDQSETVARERAERQRWLARCVLGVGILFGLGYLCYRTTVTPDGLALDFEIYRAAAAHLWGGEPVYGESPIGVPGLTYRYPPLLLLWFSLFLGVPPAIGFALHTAVALCLSGVLGWTLIRQIERYGPDLYRLDRALIVGFVAVSPIGAPSLFFGNVNHYMAVAMGLGLVWLDSGKQGRAGVALALAALPKVFPAAIGIWLLWRRAWRAIAAAVTTGVGCLVAGAVLFGPARTRNYVTHELLPRSTPDVFAGGLPPSSVYVSLRRPLSVVVPRATAAELALGAVLLVAPALYYTYTRSRGPVDRMVAVLATLSAVLLVVPSYSMYFVLLFYPLLPLLYLLDRPESTVFATGAALLTLTLKFDDVVQVLEFAGLPIPARVAVLAGARTAYTFGTPVLWGTLCLLLAGVWRLHGRQETTAEPTSASGQRRPPGES</sequence>
<gene>
    <name evidence="8" type="ORF">SAMN05216388_100479</name>
</gene>
<evidence type="ECO:0008006" key="10">
    <source>
        <dbReference type="Google" id="ProtNLM"/>
    </source>
</evidence>
<proteinExistence type="predicted"/>
<evidence type="ECO:0000256" key="3">
    <source>
        <dbReference type="ARBA" id="ARBA00022679"/>
    </source>
</evidence>
<keyword evidence="3" id="KW-0808">Transferase</keyword>
<feature type="transmembrane region" description="Helical" evidence="7">
    <location>
        <begin position="273"/>
        <end position="294"/>
    </location>
</feature>
<feature type="transmembrane region" description="Helical" evidence="7">
    <location>
        <begin position="84"/>
        <end position="114"/>
    </location>
</feature>
<dbReference type="Pfam" id="PF09594">
    <property type="entry name" value="GT87"/>
    <property type="match status" value="1"/>
</dbReference>
<feature type="transmembrane region" description="Helical" evidence="7">
    <location>
        <begin position="179"/>
        <end position="202"/>
    </location>
</feature>
<feature type="transmembrane region" description="Helical" evidence="7">
    <location>
        <begin position="17"/>
        <end position="36"/>
    </location>
</feature>
<organism evidence="8 9">
    <name type="scientific">Halorientalis persicus</name>
    <dbReference type="NCBI Taxonomy" id="1367881"/>
    <lineage>
        <taxon>Archaea</taxon>
        <taxon>Methanobacteriati</taxon>
        <taxon>Methanobacteriota</taxon>
        <taxon>Stenosarchaea group</taxon>
        <taxon>Halobacteria</taxon>
        <taxon>Halobacteriales</taxon>
        <taxon>Haloarculaceae</taxon>
        <taxon>Halorientalis</taxon>
    </lineage>
</organism>
<dbReference type="EMBL" id="FOCX01000004">
    <property type="protein sequence ID" value="SEN63854.1"/>
    <property type="molecule type" value="Genomic_DNA"/>
</dbReference>
<dbReference type="GO" id="GO:0005886">
    <property type="term" value="C:plasma membrane"/>
    <property type="evidence" value="ECO:0007669"/>
    <property type="project" value="UniProtKB-SubCell"/>
</dbReference>
<feature type="transmembrane region" description="Helical" evidence="7">
    <location>
        <begin position="209"/>
        <end position="230"/>
    </location>
</feature>